<keyword evidence="1" id="KW-0547">Nucleotide-binding</keyword>
<dbReference type="InterPro" id="IPR027417">
    <property type="entry name" value="P-loop_NTPase"/>
</dbReference>
<name>A0A100W1K9_9MYCO</name>
<dbReference type="GO" id="GO:0003677">
    <property type="term" value="F:DNA binding"/>
    <property type="evidence" value="ECO:0007669"/>
    <property type="project" value="InterPro"/>
</dbReference>
<dbReference type="OrthoDB" id="134933at2"/>
<dbReference type="InterPro" id="IPR011990">
    <property type="entry name" value="TPR-like_helical_dom_sf"/>
</dbReference>
<gene>
    <name evidence="4" type="ORF">RMCB_4060</name>
</gene>
<dbReference type="SUPFAM" id="SSF52540">
    <property type="entry name" value="P-loop containing nucleoside triphosphate hydrolases"/>
    <property type="match status" value="1"/>
</dbReference>
<evidence type="ECO:0000313" key="4">
    <source>
        <dbReference type="EMBL" id="GAS89964.1"/>
    </source>
</evidence>
<dbReference type="RefSeq" id="WP_062830229.1">
    <property type="nucleotide sequence ID" value="NZ_BCSX01000035.1"/>
</dbReference>
<dbReference type="GO" id="GO:0005737">
    <property type="term" value="C:cytoplasm"/>
    <property type="evidence" value="ECO:0007669"/>
    <property type="project" value="TreeGrafter"/>
</dbReference>
<keyword evidence="2" id="KW-0067">ATP-binding</keyword>
<dbReference type="Gene3D" id="1.10.10.10">
    <property type="entry name" value="Winged helix-like DNA-binding domain superfamily/Winged helix DNA-binding domain"/>
    <property type="match status" value="1"/>
</dbReference>
<protein>
    <submittedName>
        <fullName evidence="4">Transcriptional regulator, luxR family</fullName>
    </submittedName>
</protein>
<dbReference type="Pfam" id="PF00196">
    <property type="entry name" value="GerE"/>
    <property type="match status" value="1"/>
</dbReference>
<dbReference type="Proteomes" id="UP000069620">
    <property type="component" value="Unassembled WGS sequence"/>
</dbReference>
<evidence type="ECO:0000259" key="3">
    <source>
        <dbReference type="PROSITE" id="PS50043"/>
    </source>
</evidence>
<dbReference type="SUPFAM" id="SSF46894">
    <property type="entry name" value="C-terminal effector domain of the bipartite response regulators"/>
    <property type="match status" value="1"/>
</dbReference>
<feature type="domain" description="HTH luxR-type" evidence="3">
    <location>
        <begin position="857"/>
        <end position="921"/>
    </location>
</feature>
<evidence type="ECO:0000256" key="1">
    <source>
        <dbReference type="ARBA" id="ARBA00022741"/>
    </source>
</evidence>
<dbReference type="InterPro" id="IPR000792">
    <property type="entry name" value="Tscrpt_reg_LuxR_C"/>
</dbReference>
<comment type="caution">
    <text evidence="4">The sequence shown here is derived from an EMBL/GenBank/DDBJ whole genome shotgun (WGS) entry which is preliminary data.</text>
</comment>
<dbReference type="PANTHER" id="PTHR16305:SF35">
    <property type="entry name" value="TRANSCRIPTIONAL ACTIVATOR DOMAIN"/>
    <property type="match status" value="1"/>
</dbReference>
<dbReference type="STRING" id="146020.RMCB_4060"/>
<organism evidence="4 5">
    <name type="scientific">Mycolicibacterium brisbanense</name>
    <dbReference type="NCBI Taxonomy" id="146020"/>
    <lineage>
        <taxon>Bacteria</taxon>
        <taxon>Bacillati</taxon>
        <taxon>Actinomycetota</taxon>
        <taxon>Actinomycetes</taxon>
        <taxon>Mycobacteriales</taxon>
        <taxon>Mycobacteriaceae</taxon>
        <taxon>Mycolicibacterium</taxon>
    </lineage>
</organism>
<dbReference type="Gene3D" id="3.40.50.300">
    <property type="entry name" value="P-loop containing nucleotide triphosphate hydrolases"/>
    <property type="match status" value="1"/>
</dbReference>
<reference evidence="5" key="1">
    <citation type="journal article" date="2016" name="Genome Announc.">
        <title>Draft Genome Sequences of Five Rapidly Growing Mycobacterium Species, M. thermoresistibile, M. fortuitum subsp. acetamidolyticum, M. canariasense, M. brisbanense, and M. novocastrense.</title>
        <authorList>
            <person name="Katahira K."/>
            <person name="Ogura Y."/>
            <person name="Gotoh Y."/>
            <person name="Hayashi T."/>
        </authorList>
    </citation>
    <scope>NUCLEOTIDE SEQUENCE [LARGE SCALE GENOMIC DNA]</scope>
    <source>
        <strain evidence="5">JCM15654</strain>
    </source>
</reference>
<dbReference type="GO" id="GO:0005524">
    <property type="term" value="F:ATP binding"/>
    <property type="evidence" value="ECO:0007669"/>
    <property type="project" value="UniProtKB-KW"/>
</dbReference>
<sequence length="921" mass="98843">MRRTGRLYGRDAECAALDELLSDVRASRSRALVLHGEPGIGKTALLTYLHNRRADTRVLRVTGVESDMELPYAGLQQFCAPLLDRLDRLPQPQRDAMSVAFGLAAGPPPDAFLVGLAVLSLLSEAARLQPLLCLADDAQWIDLASLQALAFVARRLTAEPVGMVFAARATYDHDAALAGLPVLALRGLTTEHAARLLDSVVPGLLDRRVRDQIVAETRGLPLGLLESVRNRTAAELAGGFGDPGRPGPPLRLELTYAHRIAALPRPTRRLLLAAAADPVGDPLLLMRAAQRLGIPASALVPAEREGLIELTGRVVFDHPLVRSAAYRSADLAERRAIHRVLAEVTDADVDPDRRAWHSAYATTGPDDSVAAELEAAAGRAQQRGGVAAGAAFLQWATALTRDPARRGARALAAARAKSDAAAPGEAEDLLGIAELGPLTDLDRARAAHLRARLSVARGNFQGAPVAELIDAARQFENLNDAAAGPTYLESLAAAMHAGRLGDSSALHTTARSARAVTTPTSAPPHPAYLLVSGISRRIGTDDGSGHAELRAAVALLDTMLHTDPCRIHWPGAAFPIAQESAVHEIWDDEAWHRLATRSLQLTRDTAALAILPRALGYRAGAHLQAGEFTTAAMLLDEAESISAATGHPSMTDHALILAAWCGDTTEATPLIQAAAERATARGEGRLLGLAAYARAVLHNGRGTYDQAYAAAREACEYPDLGLFGWSLTELVESASRCGEPDAAKSALRQLEESTLPSGTDWALGTLAGARALLADDQLAEELYVEAIERLDRTRIVVQQARARLRYGEWLRRMNRRSDARTQLGAAHIMFTRMGAQAFAERARRELMATGQKTRRRPIGGGDRLTPQEAQIAELAAAGLTNQEIGAQLFISTHTVEWHLRKVFVKLNITSRRQLRGMSWAD</sequence>
<dbReference type="InterPro" id="IPR036388">
    <property type="entry name" value="WH-like_DNA-bd_sf"/>
</dbReference>
<reference evidence="5" key="2">
    <citation type="submission" date="2016-02" db="EMBL/GenBank/DDBJ databases">
        <title>Draft genome sequence of five rapidly growing Mycobacterium species.</title>
        <authorList>
            <person name="Katahira K."/>
            <person name="Gotou Y."/>
            <person name="Iida K."/>
            <person name="Ogura Y."/>
            <person name="Hayashi T."/>
        </authorList>
    </citation>
    <scope>NUCLEOTIDE SEQUENCE [LARGE SCALE GENOMIC DNA]</scope>
    <source>
        <strain evidence="5">JCM15654</strain>
    </source>
</reference>
<dbReference type="EMBL" id="BCSX01000035">
    <property type="protein sequence ID" value="GAS89964.1"/>
    <property type="molecule type" value="Genomic_DNA"/>
</dbReference>
<keyword evidence="5" id="KW-1185">Reference proteome</keyword>
<dbReference type="SMART" id="SM00421">
    <property type="entry name" value="HTH_LUXR"/>
    <property type="match status" value="1"/>
</dbReference>
<dbReference type="PRINTS" id="PR00038">
    <property type="entry name" value="HTHLUXR"/>
</dbReference>
<accession>A0A100W1K9</accession>
<dbReference type="GO" id="GO:0004016">
    <property type="term" value="F:adenylate cyclase activity"/>
    <property type="evidence" value="ECO:0007669"/>
    <property type="project" value="TreeGrafter"/>
</dbReference>
<proteinExistence type="predicted"/>
<dbReference type="CDD" id="cd06170">
    <property type="entry name" value="LuxR_C_like"/>
    <property type="match status" value="1"/>
</dbReference>
<dbReference type="Pfam" id="PF13191">
    <property type="entry name" value="AAA_16"/>
    <property type="match status" value="1"/>
</dbReference>
<evidence type="ECO:0000313" key="5">
    <source>
        <dbReference type="Proteomes" id="UP000069620"/>
    </source>
</evidence>
<dbReference type="PROSITE" id="PS50043">
    <property type="entry name" value="HTH_LUXR_2"/>
    <property type="match status" value="1"/>
</dbReference>
<dbReference type="InterPro" id="IPR041664">
    <property type="entry name" value="AAA_16"/>
</dbReference>
<evidence type="ECO:0000256" key="2">
    <source>
        <dbReference type="ARBA" id="ARBA00022840"/>
    </source>
</evidence>
<dbReference type="AlphaFoldDB" id="A0A100W1K9"/>
<dbReference type="Gene3D" id="1.25.40.10">
    <property type="entry name" value="Tetratricopeptide repeat domain"/>
    <property type="match status" value="1"/>
</dbReference>
<dbReference type="PANTHER" id="PTHR16305">
    <property type="entry name" value="TESTICULAR SOLUBLE ADENYLYL CYCLASE"/>
    <property type="match status" value="1"/>
</dbReference>
<dbReference type="InterPro" id="IPR016032">
    <property type="entry name" value="Sig_transdc_resp-reg_C-effctor"/>
</dbReference>
<dbReference type="GO" id="GO:0006355">
    <property type="term" value="P:regulation of DNA-templated transcription"/>
    <property type="evidence" value="ECO:0007669"/>
    <property type="project" value="InterPro"/>
</dbReference>